<proteinExistence type="predicted"/>
<evidence type="ECO:0000313" key="1">
    <source>
        <dbReference type="EMBL" id="PBK62128.1"/>
    </source>
</evidence>
<organism evidence="1 2">
    <name type="scientific">Armillaria solidipes</name>
    <dbReference type="NCBI Taxonomy" id="1076256"/>
    <lineage>
        <taxon>Eukaryota</taxon>
        <taxon>Fungi</taxon>
        <taxon>Dikarya</taxon>
        <taxon>Basidiomycota</taxon>
        <taxon>Agaricomycotina</taxon>
        <taxon>Agaricomycetes</taxon>
        <taxon>Agaricomycetidae</taxon>
        <taxon>Agaricales</taxon>
        <taxon>Marasmiineae</taxon>
        <taxon>Physalacriaceae</taxon>
        <taxon>Armillaria</taxon>
    </lineage>
</organism>
<sequence>MLLHAVKYPLYDFWVCSCATVMVGIIGGGYRTSCTALNYSCCTRVSLPPRMDILRAREPVNPKRSRPARHTQPTMSLSVFRTTAHGRILAQSSTSPLADFT</sequence>
<keyword evidence="2" id="KW-1185">Reference proteome</keyword>
<protein>
    <submittedName>
        <fullName evidence="1">Uncharacterized protein</fullName>
    </submittedName>
</protein>
<accession>A0A2H3B7W0</accession>
<reference evidence="2" key="1">
    <citation type="journal article" date="2017" name="Nat. Ecol. Evol.">
        <title>Genome expansion and lineage-specific genetic innovations in the forest pathogenic fungi Armillaria.</title>
        <authorList>
            <person name="Sipos G."/>
            <person name="Prasanna A.N."/>
            <person name="Walter M.C."/>
            <person name="O'Connor E."/>
            <person name="Balint B."/>
            <person name="Krizsan K."/>
            <person name="Kiss B."/>
            <person name="Hess J."/>
            <person name="Varga T."/>
            <person name="Slot J."/>
            <person name="Riley R."/>
            <person name="Boka B."/>
            <person name="Rigling D."/>
            <person name="Barry K."/>
            <person name="Lee J."/>
            <person name="Mihaltcheva S."/>
            <person name="LaButti K."/>
            <person name="Lipzen A."/>
            <person name="Waldron R."/>
            <person name="Moloney N.M."/>
            <person name="Sperisen C."/>
            <person name="Kredics L."/>
            <person name="Vagvoelgyi C."/>
            <person name="Patrignani A."/>
            <person name="Fitzpatrick D."/>
            <person name="Nagy I."/>
            <person name="Doyle S."/>
            <person name="Anderson J.B."/>
            <person name="Grigoriev I.V."/>
            <person name="Gueldener U."/>
            <person name="Muensterkoetter M."/>
            <person name="Nagy L.G."/>
        </authorList>
    </citation>
    <scope>NUCLEOTIDE SEQUENCE [LARGE SCALE GENOMIC DNA]</scope>
    <source>
        <strain evidence="2">28-4</strain>
    </source>
</reference>
<gene>
    <name evidence="1" type="ORF">ARMSODRAFT_611513</name>
</gene>
<dbReference type="AlphaFoldDB" id="A0A2H3B7W0"/>
<evidence type="ECO:0000313" key="2">
    <source>
        <dbReference type="Proteomes" id="UP000218334"/>
    </source>
</evidence>
<dbReference type="EMBL" id="KZ293469">
    <property type="protein sequence ID" value="PBK62128.1"/>
    <property type="molecule type" value="Genomic_DNA"/>
</dbReference>
<dbReference type="Proteomes" id="UP000218334">
    <property type="component" value="Unassembled WGS sequence"/>
</dbReference>
<name>A0A2H3B7W0_9AGAR</name>